<feature type="compositionally biased region" description="Low complexity" evidence="1">
    <location>
        <begin position="88"/>
        <end position="108"/>
    </location>
</feature>
<accession>A0AAV9R3G9</accession>
<protein>
    <submittedName>
        <fullName evidence="2">Uncharacterized protein</fullName>
    </submittedName>
</protein>
<evidence type="ECO:0000313" key="2">
    <source>
        <dbReference type="EMBL" id="KAK5603582.1"/>
    </source>
</evidence>
<sequence length="144" mass="14897">MGGAAASLGNFAVADEDAGLLAAVLTSAGRETTSLHPTAVNPARRRFLRREENDGLAASTEGRRGTSELRRRDRAALPNSLALGLPHAPSVPAARERAAPPGRWADSSSPPPSDVSPQRSKVSGFRLSAGSVVGGKQSVMTCEI</sequence>
<reference evidence="2 3" key="1">
    <citation type="submission" date="2021-06" db="EMBL/GenBank/DDBJ databases">
        <authorList>
            <person name="Palmer J.M."/>
        </authorList>
    </citation>
    <scope>NUCLEOTIDE SEQUENCE [LARGE SCALE GENOMIC DNA]</scope>
    <source>
        <strain evidence="2 3">MEX-2019</strain>
        <tissue evidence="2">Muscle</tissue>
    </source>
</reference>
<dbReference type="EMBL" id="JAHHUM010002431">
    <property type="protein sequence ID" value="KAK5603582.1"/>
    <property type="molecule type" value="Genomic_DNA"/>
</dbReference>
<keyword evidence="3" id="KW-1185">Reference proteome</keyword>
<gene>
    <name evidence="2" type="ORF">CRENBAI_004413</name>
</gene>
<evidence type="ECO:0000313" key="3">
    <source>
        <dbReference type="Proteomes" id="UP001311232"/>
    </source>
</evidence>
<proteinExistence type="predicted"/>
<feature type="compositionally biased region" description="Basic and acidic residues" evidence="1">
    <location>
        <begin position="61"/>
        <end position="75"/>
    </location>
</feature>
<comment type="caution">
    <text evidence="2">The sequence shown here is derived from an EMBL/GenBank/DDBJ whole genome shotgun (WGS) entry which is preliminary data.</text>
</comment>
<evidence type="ECO:0000256" key="1">
    <source>
        <dbReference type="SAM" id="MobiDB-lite"/>
    </source>
</evidence>
<feature type="region of interest" description="Disordered" evidence="1">
    <location>
        <begin position="28"/>
        <end position="130"/>
    </location>
</feature>
<name>A0AAV9R3G9_9TELE</name>
<dbReference type="Proteomes" id="UP001311232">
    <property type="component" value="Unassembled WGS sequence"/>
</dbReference>
<dbReference type="AlphaFoldDB" id="A0AAV9R3G9"/>
<organism evidence="2 3">
    <name type="scientific">Crenichthys baileyi</name>
    <name type="common">White River springfish</name>
    <dbReference type="NCBI Taxonomy" id="28760"/>
    <lineage>
        <taxon>Eukaryota</taxon>
        <taxon>Metazoa</taxon>
        <taxon>Chordata</taxon>
        <taxon>Craniata</taxon>
        <taxon>Vertebrata</taxon>
        <taxon>Euteleostomi</taxon>
        <taxon>Actinopterygii</taxon>
        <taxon>Neopterygii</taxon>
        <taxon>Teleostei</taxon>
        <taxon>Neoteleostei</taxon>
        <taxon>Acanthomorphata</taxon>
        <taxon>Ovalentaria</taxon>
        <taxon>Atherinomorphae</taxon>
        <taxon>Cyprinodontiformes</taxon>
        <taxon>Goodeidae</taxon>
        <taxon>Crenichthys</taxon>
    </lineage>
</organism>